<dbReference type="FunFam" id="1.10.555.10:FF:000045">
    <property type="entry name" value="RhoGAP domain containing protein"/>
    <property type="match status" value="1"/>
</dbReference>
<organism evidence="5 6">
    <name type="scientific">Hermanssonia centrifuga</name>
    <dbReference type="NCBI Taxonomy" id="98765"/>
    <lineage>
        <taxon>Eukaryota</taxon>
        <taxon>Fungi</taxon>
        <taxon>Dikarya</taxon>
        <taxon>Basidiomycota</taxon>
        <taxon>Agaricomycotina</taxon>
        <taxon>Agaricomycetes</taxon>
        <taxon>Polyporales</taxon>
        <taxon>Meruliaceae</taxon>
        <taxon>Hermanssonia</taxon>
    </lineage>
</organism>
<feature type="compositionally biased region" description="Low complexity" evidence="1">
    <location>
        <begin position="161"/>
        <end position="178"/>
    </location>
</feature>
<feature type="compositionally biased region" description="Basic and acidic residues" evidence="1">
    <location>
        <begin position="296"/>
        <end position="314"/>
    </location>
</feature>
<evidence type="ECO:0000313" key="6">
    <source>
        <dbReference type="Proteomes" id="UP000186601"/>
    </source>
</evidence>
<evidence type="ECO:0000259" key="4">
    <source>
        <dbReference type="PROSITE" id="PS51016"/>
    </source>
</evidence>
<evidence type="ECO:0008006" key="7">
    <source>
        <dbReference type="Google" id="ProtNLM"/>
    </source>
</evidence>
<dbReference type="STRING" id="98765.A0A2R6QED7"/>
<dbReference type="GO" id="GO:0007165">
    <property type="term" value="P:signal transduction"/>
    <property type="evidence" value="ECO:0007669"/>
    <property type="project" value="InterPro"/>
</dbReference>
<evidence type="ECO:0000313" key="5">
    <source>
        <dbReference type="EMBL" id="PSS06489.1"/>
    </source>
</evidence>
<dbReference type="InterPro" id="IPR008936">
    <property type="entry name" value="Rho_GTPase_activation_prot"/>
</dbReference>
<feature type="compositionally biased region" description="Polar residues" evidence="1">
    <location>
        <begin position="8"/>
        <end position="28"/>
    </location>
</feature>
<dbReference type="Gene3D" id="2.20.70.10">
    <property type="match status" value="1"/>
</dbReference>
<feature type="domain" description="Rho-GAP" evidence="3">
    <location>
        <begin position="789"/>
        <end position="977"/>
    </location>
</feature>
<dbReference type="GO" id="GO:0005096">
    <property type="term" value="F:GTPase activator activity"/>
    <property type="evidence" value="ECO:0007669"/>
    <property type="project" value="TreeGrafter"/>
</dbReference>
<feature type="compositionally biased region" description="Polar residues" evidence="1">
    <location>
        <begin position="319"/>
        <end position="334"/>
    </location>
</feature>
<dbReference type="PROSITE" id="PS51016">
    <property type="entry name" value="MYTH4"/>
    <property type="match status" value="1"/>
</dbReference>
<feature type="domain" description="MyTH4" evidence="4">
    <location>
        <begin position="614"/>
        <end position="778"/>
    </location>
</feature>
<accession>A0A2R6QED7</accession>
<dbReference type="Pfam" id="PF00620">
    <property type="entry name" value="RhoGAP"/>
    <property type="match status" value="1"/>
</dbReference>
<feature type="region of interest" description="Disordered" evidence="1">
    <location>
        <begin position="161"/>
        <end position="356"/>
    </location>
</feature>
<dbReference type="Gene3D" id="1.10.555.10">
    <property type="entry name" value="Rho GTPase activation protein"/>
    <property type="match status" value="1"/>
</dbReference>
<dbReference type="SMART" id="SM00139">
    <property type="entry name" value="MyTH4"/>
    <property type="match status" value="1"/>
</dbReference>
<dbReference type="GO" id="GO:0005737">
    <property type="term" value="C:cytoplasm"/>
    <property type="evidence" value="ECO:0007669"/>
    <property type="project" value="TreeGrafter"/>
</dbReference>
<evidence type="ECO:0000259" key="2">
    <source>
        <dbReference type="PROSITE" id="PS50020"/>
    </source>
</evidence>
<dbReference type="OrthoDB" id="437889at2759"/>
<dbReference type="InterPro" id="IPR001202">
    <property type="entry name" value="WW_dom"/>
</dbReference>
<dbReference type="Pfam" id="PF00784">
    <property type="entry name" value="MyTH4"/>
    <property type="match status" value="1"/>
</dbReference>
<dbReference type="Proteomes" id="UP000186601">
    <property type="component" value="Unassembled WGS sequence"/>
</dbReference>
<name>A0A2R6QED7_9APHY</name>
<gene>
    <name evidence="5" type="ORF">PHLCEN_2v3718</name>
</gene>
<dbReference type="GO" id="GO:0005856">
    <property type="term" value="C:cytoskeleton"/>
    <property type="evidence" value="ECO:0007669"/>
    <property type="project" value="InterPro"/>
</dbReference>
<dbReference type="InterPro" id="IPR038185">
    <property type="entry name" value="MyTH4_dom_sf"/>
</dbReference>
<sequence length="1491" mass="163488">MPVAPSNHLMSSSSVRPGPHASTSTALDSNAVPGTPQVQVNGMPATDGAPRRTKSSSSSSAAPESDGSGWGANFWVTLVDPQTGVSFYACPATGEVSWDPPVGNFLLPPSPEGEWWEMTDEASGVPYYYHTKTGETVWERPQTFVIPLSVLQNTALGRRLSLRTSQSTSPSGSPTKPSYQRSRSYANDREPSTSSLHPQTQAQIRRRSQSTSRPTTSPNGSTSSKSPSPNPSPHPSPARSGKQVLRRSVSGEKYSPGSSSVSPLAYERGHPLAPIPGSPYATDASPPSSPSKKSALKLEKERERGMENGKRGLDLHVNGTISSKDSQKKSNAPSLETEDGLARSRSSKSSNSANFIPYRSVQPQSLNAALEMIALSNSQQGSSTLANGNGTGGGGSGNRAAANARQSLSLGRKSGQGFSRLRVSTDPAGAPMDGKRTIQGSASTPASPALPASANLPNFAHVKTASQLGPQATSSPPKTTSALPSSINDPAAGNRQWMVGREISSPVFDREATMNMSPIKMRNAGRPILIDQPSKKSGLSQSTQGESPWDAELGIYTHRKKASLDTGLYPVLPDDLASDIQQFSETQFARQYFSTHRTGFIFRRKVPVEQMMTWQKSPLSSPLLQLNKPLHKEAVKTFKSMQRVMGDRDRDRPIHNGSTTSLLAGNALLEEERSLLGEGLAHGELRDEIYCQVMKQLNGNPNPESVFKGWQLLCVLLVTFPPSKNFEASLRNFLQRATHQPEGRIDIMAKYCLRRLSHISRKGPRGKAPTLSEIESASDAAFHPSIFGESLDAIFRLQERNYPQQKVPIILPFLSDGILALGGTKSEGIFRVPGDGDTVSELKLRIDKGYYTLDGFDDPHVLASLLKLWLRELADPLIPDELYNDCITESSDPEACVMIVHRLPTINRRVVLFVVSFLQLFLEDKVQTITKMTAPNLALVMAPNLLRCSSESMAVVFTNAHLARTCHLFYEPALDILWRELDDLSPLIKCLSSELWGETEEQDMSGQKILLELTRIPSLEEWKKVHAHAHRVRSVNLCQRRYTESGATYEISWNTLIRFSQHLRTRSYERAVPFFRYLRTLSCDYHERFLPKWAADCFHHIAGRSLVELHLLCDEDTSTAYMMNQLVDLSRALPPLSASSPNMKYVSIRDTRPYPSNKPCSGTTSLLARLRHLRHFTNSLPLQNSDVIYLAGQSKLSYLHLTLLMQQSEGPKIPQDLRISTPFHFLGTLVLQVRHVDLATAFLNLLDSPPLKKLSITTAIWSDETEIRNCLEAISARPSLQDITLMVSGSRFLSGTQPGGHCTISFRTIAVLFALGGVLSFRLTAEDRARFETDLDDIGVEAMSQAWPQLRNLSIVQGTYAPRGVVLPPVRTTMGAMLALRDHCHHLSGVSISLDTSSFETHVLQAACTGGELGHSLRKLDIGARSSPVSNPSVAAQILHGLFPRLQNIHDGSSVAWDAHYSDWQEVGGILRKLISGSELEPSECEFSESD</sequence>
<dbReference type="PANTHER" id="PTHR45876">
    <property type="entry name" value="FI04035P"/>
    <property type="match status" value="1"/>
</dbReference>
<feature type="compositionally biased region" description="Low complexity" evidence="1">
    <location>
        <begin position="343"/>
        <end position="354"/>
    </location>
</feature>
<dbReference type="CDD" id="cd00201">
    <property type="entry name" value="WW"/>
    <property type="match status" value="1"/>
</dbReference>
<dbReference type="SUPFAM" id="SSF51045">
    <property type="entry name" value="WW domain"/>
    <property type="match status" value="1"/>
</dbReference>
<comment type="caution">
    <text evidence="5">The sequence shown here is derived from an EMBL/GenBank/DDBJ whole genome shotgun (WGS) entry which is preliminary data.</text>
</comment>
<dbReference type="PROSITE" id="PS50238">
    <property type="entry name" value="RHOGAP"/>
    <property type="match status" value="1"/>
</dbReference>
<dbReference type="Gene3D" id="1.25.40.530">
    <property type="entry name" value="MyTH4 domain"/>
    <property type="match status" value="1"/>
</dbReference>
<evidence type="ECO:0000256" key="1">
    <source>
        <dbReference type="SAM" id="MobiDB-lite"/>
    </source>
</evidence>
<dbReference type="PANTHER" id="PTHR45876:SF8">
    <property type="entry name" value="FI04035P"/>
    <property type="match status" value="1"/>
</dbReference>
<dbReference type="InterPro" id="IPR000198">
    <property type="entry name" value="RhoGAP_dom"/>
</dbReference>
<feature type="domain" description="WW" evidence="2">
    <location>
        <begin position="110"/>
        <end position="143"/>
    </location>
</feature>
<dbReference type="InterPro" id="IPR000857">
    <property type="entry name" value="MyTH4_dom"/>
</dbReference>
<protein>
    <recommendedName>
        <fullName evidence="7">Rho GTPase-activating protein 39</fullName>
    </recommendedName>
</protein>
<feature type="compositionally biased region" description="Low complexity" evidence="1">
    <location>
        <begin position="284"/>
        <end position="293"/>
    </location>
</feature>
<feature type="compositionally biased region" description="Low complexity" evidence="1">
    <location>
        <begin position="441"/>
        <end position="454"/>
    </location>
</feature>
<dbReference type="SMART" id="SM00324">
    <property type="entry name" value="RhoGAP"/>
    <property type="match status" value="1"/>
</dbReference>
<keyword evidence="6" id="KW-1185">Reference proteome</keyword>
<dbReference type="SUPFAM" id="SSF48350">
    <property type="entry name" value="GTPase activation domain, GAP"/>
    <property type="match status" value="1"/>
</dbReference>
<feature type="region of interest" description="Disordered" evidence="1">
    <location>
        <begin position="1"/>
        <end position="67"/>
    </location>
</feature>
<feature type="region of interest" description="Disordered" evidence="1">
    <location>
        <begin position="381"/>
        <end position="454"/>
    </location>
</feature>
<dbReference type="PROSITE" id="PS50020">
    <property type="entry name" value="WW_DOMAIN_2"/>
    <property type="match status" value="1"/>
</dbReference>
<dbReference type="EMBL" id="MLYV02000365">
    <property type="protein sequence ID" value="PSS06489.1"/>
    <property type="molecule type" value="Genomic_DNA"/>
</dbReference>
<dbReference type="Pfam" id="PF00397">
    <property type="entry name" value="WW"/>
    <property type="match status" value="1"/>
</dbReference>
<dbReference type="SMART" id="SM00456">
    <property type="entry name" value="WW"/>
    <property type="match status" value="2"/>
</dbReference>
<feature type="compositionally biased region" description="Low complexity" evidence="1">
    <location>
        <begin position="199"/>
        <end position="227"/>
    </location>
</feature>
<feature type="compositionally biased region" description="Polar residues" evidence="1">
    <location>
        <begin position="466"/>
        <end position="488"/>
    </location>
</feature>
<evidence type="ECO:0000259" key="3">
    <source>
        <dbReference type="PROSITE" id="PS50238"/>
    </source>
</evidence>
<feature type="region of interest" description="Disordered" evidence="1">
    <location>
        <begin position="466"/>
        <end position="497"/>
    </location>
</feature>
<reference evidence="5 6" key="1">
    <citation type="submission" date="2018-02" db="EMBL/GenBank/DDBJ databases">
        <title>Genome sequence of the basidiomycete white-rot fungus Phlebia centrifuga.</title>
        <authorList>
            <person name="Granchi Z."/>
            <person name="Peng M."/>
            <person name="de Vries R.P."/>
            <person name="Hilden K."/>
            <person name="Makela M.R."/>
            <person name="Grigoriev I."/>
            <person name="Riley R."/>
        </authorList>
    </citation>
    <scope>NUCLEOTIDE SEQUENCE [LARGE SCALE GENOMIC DNA]</scope>
    <source>
        <strain evidence="5 6">FBCC195</strain>
    </source>
</reference>
<proteinExistence type="predicted"/>
<dbReference type="InterPro" id="IPR036020">
    <property type="entry name" value="WW_dom_sf"/>
</dbReference>